<gene>
    <name evidence="1" type="ORF">DF015_30965</name>
</gene>
<name>A0AB74D007_9BURK</name>
<organism evidence="1 2">
    <name type="scientific">Burkholderia ubonensis</name>
    <dbReference type="NCBI Taxonomy" id="101571"/>
    <lineage>
        <taxon>Bacteria</taxon>
        <taxon>Pseudomonadati</taxon>
        <taxon>Pseudomonadota</taxon>
        <taxon>Betaproteobacteria</taxon>
        <taxon>Burkholderiales</taxon>
        <taxon>Burkholderiaceae</taxon>
        <taxon>Burkholderia</taxon>
        <taxon>Burkholderia cepacia complex</taxon>
    </lineage>
</organism>
<dbReference type="AlphaFoldDB" id="A0AB74D007"/>
<dbReference type="Proteomes" id="UP000273734">
    <property type="component" value="Unassembled WGS sequence"/>
</dbReference>
<evidence type="ECO:0000313" key="2">
    <source>
        <dbReference type="Proteomes" id="UP000273734"/>
    </source>
</evidence>
<evidence type="ECO:0000313" key="1">
    <source>
        <dbReference type="EMBL" id="RQP69978.1"/>
    </source>
</evidence>
<proteinExistence type="predicted"/>
<protein>
    <submittedName>
        <fullName evidence="1">Uncharacterized protein</fullName>
    </submittedName>
</protein>
<accession>A0AB74D007</accession>
<comment type="caution">
    <text evidence="1">The sequence shown here is derived from an EMBL/GenBank/DDBJ whole genome shotgun (WGS) entry which is preliminary data.</text>
</comment>
<dbReference type="EMBL" id="QTNY01000030">
    <property type="protein sequence ID" value="RQP69978.1"/>
    <property type="molecule type" value="Genomic_DNA"/>
</dbReference>
<sequence length="104" mass="11440">MHDLPALRHATRRVTRQRGCLGEPVRIAGSKRLPGSKAELAFSAARRLDFDRCGSLTIRAGVPPQLAPIRIRQFIDGLLALDQGVDLGMQPRPARHRRSIAGRA</sequence>
<reference evidence="1 2" key="1">
    <citation type="submission" date="2018-08" db="EMBL/GenBank/DDBJ databases">
        <title>Comparative analysis of Burkholderia isolates from Puerto Rico.</title>
        <authorList>
            <person name="Hall C."/>
            <person name="Sahl J."/>
            <person name="Wagner D."/>
        </authorList>
    </citation>
    <scope>NUCLEOTIDE SEQUENCE [LARGE SCALE GENOMIC DNA]</scope>
    <source>
        <strain evidence="1 2">Bp8964</strain>
    </source>
</reference>